<name>A0A1I1JUS6_9GAMM</name>
<feature type="transmembrane region" description="Helical" evidence="6">
    <location>
        <begin position="237"/>
        <end position="257"/>
    </location>
</feature>
<dbReference type="OrthoDB" id="9812221at2"/>
<feature type="transmembrane region" description="Helical" evidence="6">
    <location>
        <begin position="287"/>
        <end position="312"/>
    </location>
</feature>
<feature type="transmembrane region" description="Helical" evidence="6">
    <location>
        <begin position="349"/>
        <end position="372"/>
    </location>
</feature>
<dbReference type="InterPro" id="IPR050189">
    <property type="entry name" value="MFS_Efflux_Transporters"/>
</dbReference>
<dbReference type="AlphaFoldDB" id="A0A1I1JUS6"/>
<feature type="transmembrane region" description="Helical" evidence="6">
    <location>
        <begin position="160"/>
        <end position="177"/>
    </location>
</feature>
<dbReference type="GO" id="GO:0005886">
    <property type="term" value="C:plasma membrane"/>
    <property type="evidence" value="ECO:0007669"/>
    <property type="project" value="UniProtKB-SubCell"/>
</dbReference>
<dbReference type="Pfam" id="PF07690">
    <property type="entry name" value="MFS_1"/>
    <property type="match status" value="1"/>
</dbReference>
<evidence type="ECO:0000256" key="6">
    <source>
        <dbReference type="SAM" id="Phobius"/>
    </source>
</evidence>
<feature type="transmembrane region" description="Helical" evidence="6">
    <location>
        <begin position="69"/>
        <end position="89"/>
    </location>
</feature>
<feature type="transmembrane region" description="Helical" evidence="6">
    <location>
        <begin position="101"/>
        <end position="122"/>
    </location>
</feature>
<dbReference type="SUPFAM" id="SSF103473">
    <property type="entry name" value="MFS general substrate transporter"/>
    <property type="match status" value="1"/>
</dbReference>
<dbReference type="PROSITE" id="PS50850">
    <property type="entry name" value="MFS"/>
    <property type="match status" value="1"/>
</dbReference>
<evidence type="ECO:0000256" key="7">
    <source>
        <dbReference type="SAM" id="SignalP"/>
    </source>
</evidence>
<evidence type="ECO:0000256" key="1">
    <source>
        <dbReference type="ARBA" id="ARBA00004651"/>
    </source>
</evidence>
<dbReference type="Gene3D" id="1.20.1250.20">
    <property type="entry name" value="MFS general substrate transporter like domains"/>
    <property type="match status" value="1"/>
</dbReference>
<dbReference type="InterPro" id="IPR011701">
    <property type="entry name" value="MFS"/>
</dbReference>
<keyword evidence="10" id="KW-1185">Reference proteome</keyword>
<evidence type="ECO:0000313" key="10">
    <source>
        <dbReference type="Proteomes" id="UP000199058"/>
    </source>
</evidence>
<evidence type="ECO:0000256" key="2">
    <source>
        <dbReference type="ARBA" id="ARBA00022475"/>
    </source>
</evidence>
<feature type="domain" description="Major facilitator superfamily (MFS) profile" evidence="8">
    <location>
        <begin position="4"/>
        <end position="378"/>
    </location>
</feature>
<keyword evidence="4 6" id="KW-1133">Transmembrane helix</keyword>
<organism evidence="9 10">
    <name type="scientific">Marinospirillum celere</name>
    <dbReference type="NCBI Taxonomy" id="1122252"/>
    <lineage>
        <taxon>Bacteria</taxon>
        <taxon>Pseudomonadati</taxon>
        <taxon>Pseudomonadota</taxon>
        <taxon>Gammaproteobacteria</taxon>
        <taxon>Oceanospirillales</taxon>
        <taxon>Oceanospirillaceae</taxon>
        <taxon>Marinospirillum</taxon>
    </lineage>
</organism>
<evidence type="ECO:0000256" key="5">
    <source>
        <dbReference type="ARBA" id="ARBA00023136"/>
    </source>
</evidence>
<accession>A0A1I1JUS6</accession>
<dbReference type="InterPro" id="IPR020846">
    <property type="entry name" value="MFS_dom"/>
</dbReference>
<keyword evidence="7" id="KW-0732">Signal</keyword>
<feature type="transmembrane region" description="Helical" evidence="6">
    <location>
        <begin position="197"/>
        <end position="217"/>
    </location>
</feature>
<dbReference type="PANTHER" id="PTHR43124">
    <property type="entry name" value="PURINE EFFLUX PUMP PBUE"/>
    <property type="match status" value="1"/>
</dbReference>
<feature type="transmembrane region" description="Helical" evidence="6">
    <location>
        <begin position="134"/>
        <end position="154"/>
    </location>
</feature>
<proteinExistence type="predicted"/>
<dbReference type="GO" id="GO:0022857">
    <property type="term" value="F:transmembrane transporter activity"/>
    <property type="evidence" value="ECO:0007669"/>
    <property type="project" value="InterPro"/>
</dbReference>
<protein>
    <submittedName>
        <fullName evidence="9">Predicted arabinose efflux permease, MFS family</fullName>
    </submittedName>
</protein>
<reference evidence="9 10" key="1">
    <citation type="submission" date="2016-10" db="EMBL/GenBank/DDBJ databases">
        <authorList>
            <person name="de Groot N.N."/>
        </authorList>
    </citation>
    <scope>NUCLEOTIDE SEQUENCE [LARGE SCALE GENOMIC DNA]</scope>
    <source>
        <strain evidence="9 10">DSM 18438</strain>
    </source>
</reference>
<gene>
    <name evidence="9" type="ORF">SAMN05660443_0009</name>
</gene>
<feature type="signal peptide" evidence="7">
    <location>
        <begin position="1"/>
        <end position="18"/>
    </location>
</feature>
<comment type="subcellular location">
    <subcellularLocation>
        <location evidence="1">Cell membrane</location>
        <topology evidence="1">Multi-pass membrane protein</topology>
    </subcellularLocation>
</comment>
<keyword evidence="3 6" id="KW-0812">Transmembrane</keyword>
<dbReference type="InterPro" id="IPR036259">
    <property type="entry name" value="MFS_trans_sf"/>
</dbReference>
<evidence type="ECO:0000256" key="3">
    <source>
        <dbReference type="ARBA" id="ARBA00022692"/>
    </source>
</evidence>
<keyword evidence="2" id="KW-1003">Cell membrane</keyword>
<evidence type="ECO:0000256" key="4">
    <source>
        <dbReference type="ARBA" id="ARBA00022989"/>
    </source>
</evidence>
<dbReference type="RefSeq" id="WP_091965223.1">
    <property type="nucleotide sequence ID" value="NZ_FOLH01000010.1"/>
</dbReference>
<evidence type="ECO:0000313" key="9">
    <source>
        <dbReference type="EMBL" id="SFC52115.1"/>
    </source>
</evidence>
<feature type="chain" id="PRO_5011789990" evidence="7">
    <location>
        <begin position="19"/>
        <end position="385"/>
    </location>
</feature>
<keyword evidence="5 6" id="KW-0472">Membrane</keyword>
<dbReference type="EMBL" id="FOLH01000010">
    <property type="protein sequence ID" value="SFC52115.1"/>
    <property type="molecule type" value="Genomic_DNA"/>
</dbReference>
<dbReference type="Proteomes" id="UP000199058">
    <property type="component" value="Unassembled WGS sequence"/>
</dbReference>
<dbReference type="STRING" id="1122252.SAMN05660443_0009"/>
<sequence length="385" mass="41927">MIKIKLILLLASSLTVMAGAIITPGLPDIGRYFHSYPDVWVKLIITLPALFIALFSPFMGWLADRFGRLPVLLTSLCIYALGGAAGALAESMSFMLLTRALLGIGVAGIMGIATTLIGDYFTGQERQSFMGFQGSFMALGGVVFINLGGLLALWSWRANFLVYLFSLVVFILAWWFLKEPQRKQKSSESVELAGFPLASVLPIYALGFVAMALFYLLPAQMPFLLVERFQVKSLETGWVIATSTLAGALAGFLFGRIKNRISHAQIYAVAFLLFALGYLLASQVNSYAWMLIAVLISGFGAGMTFPAGNHWLLTLAPEEYRGRVMGGFASVFFMGQFLSPLLAAPVEAWSGLTGVFLGAALLAFILSIFLLFSPPGRFQEQRRSS</sequence>
<dbReference type="CDD" id="cd17473">
    <property type="entry name" value="MFS_arabinose_efflux_permease_like"/>
    <property type="match status" value="1"/>
</dbReference>
<feature type="transmembrane region" description="Helical" evidence="6">
    <location>
        <begin position="39"/>
        <end position="62"/>
    </location>
</feature>
<feature type="transmembrane region" description="Helical" evidence="6">
    <location>
        <begin position="324"/>
        <end position="343"/>
    </location>
</feature>
<feature type="transmembrane region" description="Helical" evidence="6">
    <location>
        <begin position="264"/>
        <end position="281"/>
    </location>
</feature>
<evidence type="ECO:0000259" key="8">
    <source>
        <dbReference type="PROSITE" id="PS50850"/>
    </source>
</evidence>
<dbReference type="PANTHER" id="PTHR43124:SF3">
    <property type="entry name" value="CHLORAMPHENICOL EFFLUX PUMP RV0191"/>
    <property type="match status" value="1"/>
</dbReference>